<sequence>MKTNAHRNTNSENSCHNQLVEDSKPMLEPTQAKAEQKHAVIACPLNVEGALRSASQHLIGQLGCSSDPRVEGRKG</sequence>
<accession>A0AAV4XDJ5</accession>
<evidence type="ECO:0000256" key="1">
    <source>
        <dbReference type="SAM" id="MobiDB-lite"/>
    </source>
</evidence>
<evidence type="ECO:0000313" key="3">
    <source>
        <dbReference type="Proteomes" id="UP001054945"/>
    </source>
</evidence>
<evidence type="ECO:0000313" key="2">
    <source>
        <dbReference type="EMBL" id="GIY91893.1"/>
    </source>
</evidence>
<organism evidence="2 3">
    <name type="scientific">Caerostris extrusa</name>
    <name type="common">Bark spider</name>
    <name type="synonym">Caerostris bankana</name>
    <dbReference type="NCBI Taxonomy" id="172846"/>
    <lineage>
        <taxon>Eukaryota</taxon>
        <taxon>Metazoa</taxon>
        <taxon>Ecdysozoa</taxon>
        <taxon>Arthropoda</taxon>
        <taxon>Chelicerata</taxon>
        <taxon>Arachnida</taxon>
        <taxon>Araneae</taxon>
        <taxon>Araneomorphae</taxon>
        <taxon>Entelegynae</taxon>
        <taxon>Araneoidea</taxon>
        <taxon>Araneidae</taxon>
        <taxon>Caerostris</taxon>
    </lineage>
</organism>
<feature type="region of interest" description="Disordered" evidence="1">
    <location>
        <begin position="1"/>
        <end position="33"/>
    </location>
</feature>
<dbReference type="AlphaFoldDB" id="A0AAV4XDJ5"/>
<feature type="compositionally biased region" description="Polar residues" evidence="1">
    <location>
        <begin position="1"/>
        <end position="17"/>
    </location>
</feature>
<protein>
    <submittedName>
        <fullName evidence="2">Uncharacterized protein</fullName>
    </submittedName>
</protein>
<comment type="caution">
    <text evidence="2">The sequence shown here is derived from an EMBL/GenBank/DDBJ whole genome shotgun (WGS) entry which is preliminary data.</text>
</comment>
<name>A0AAV4XDJ5_CAEEX</name>
<dbReference type="Proteomes" id="UP001054945">
    <property type="component" value="Unassembled WGS sequence"/>
</dbReference>
<dbReference type="EMBL" id="BPLR01017467">
    <property type="protein sequence ID" value="GIY91893.1"/>
    <property type="molecule type" value="Genomic_DNA"/>
</dbReference>
<keyword evidence="3" id="KW-1185">Reference proteome</keyword>
<proteinExistence type="predicted"/>
<reference evidence="2 3" key="1">
    <citation type="submission" date="2021-06" db="EMBL/GenBank/DDBJ databases">
        <title>Caerostris extrusa draft genome.</title>
        <authorList>
            <person name="Kono N."/>
            <person name="Arakawa K."/>
        </authorList>
    </citation>
    <scope>NUCLEOTIDE SEQUENCE [LARGE SCALE GENOMIC DNA]</scope>
</reference>
<gene>
    <name evidence="2" type="ORF">CEXT_203111</name>
</gene>